<reference evidence="5" key="1">
    <citation type="journal article" date="2014" name="Front. Microbiol.">
        <title>High frequency of phylogenetically diverse reductive dehalogenase-homologous genes in deep subseafloor sedimentary metagenomes.</title>
        <authorList>
            <person name="Kawai M."/>
            <person name="Futagami T."/>
            <person name="Toyoda A."/>
            <person name="Takaki Y."/>
            <person name="Nishi S."/>
            <person name="Hori S."/>
            <person name="Arai W."/>
            <person name="Tsubouchi T."/>
            <person name="Morono Y."/>
            <person name="Uchiyama I."/>
            <person name="Ito T."/>
            <person name="Fujiyama A."/>
            <person name="Inagaki F."/>
            <person name="Takami H."/>
        </authorList>
    </citation>
    <scope>NUCLEOTIDE SEQUENCE</scope>
    <source>
        <strain evidence="5">Expedition CK06-06</strain>
    </source>
</reference>
<gene>
    <name evidence="5" type="ORF">S01H1_25757</name>
</gene>
<dbReference type="Gene3D" id="3.30.360.10">
    <property type="entry name" value="Dihydrodipicolinate Reductase, domain 2"/>
    <property type="match status" value="1"/>
</dbReference>
<comment type="caution">
    <text evidence="5">The sequence shown here is derived from an EMBL/GenBank/DDBJ whole genome shotgun (WGS) entry which is preliminary data.</text>
</comment>
<dbReference type="Gene3D" id="3.40.50.720">
    <property type="entry name" value="NAD(P)-binding Rossmann-like Domain"/>
    <property type="match status" value="1"/>
</dbReference>
<dbReference type="GO" id="GO:0016491">
    <property type="term" value="F:oxidoreductase activity"/>
    <property type="evidence" value="ECO:0007669"/>
    <property type="project" value="UniProtKB-KW"/>
</dbReference>
<comment type="similarity">
    <text evidence="1">Belongs to the Gfo/Idh/MocA family.</text>
</comment>
<evidence type="ECO:0000256" key="2">
    <source>
        <dbReference type="ARBA" id="ARBA00023002"/>
    </source>
</evidence>
<dbReference type="PANTHER" id="PTHR22604:SF105">
    <property type="entry name" value="TRANS-1,2-DIHYDROBENZENE-1,2-DIOL DEHYDROGENASE"/>
    <property type="match status" value="1"/>
</dbReference>
<evidence type="ECO:0000259" key="4">
    <source>
        <dbReference type="Pfam" id="PF22725"/>
    </source>
</evidence>
<dbReference type="EMBL" id="BARS01015581">
    <property type="protein sequence ID" value="GAF92062.1"/>
    <property type="molecule type" value="Genomic_DNA"/>
</dbReference>
<accession>X0TV87</accession>
<proteinExistence type="inferred from homology"/>
<protein>
    <recommendedName>
        <fullName evidence="6">Gfo/Idh/MocA-like oxidoreductase N-terminal domain-containing protein</fullName>
    </recommendedName>
</protein>
<name>X0TV87_9ZZZZ</name>
<dbReference type="Pfam" id="PF22725">
    <property type="entry name" value="GFO_IDH_MocA_C3"/>
    <property type="match status" value="1"/>
</dbReference>
<evidence type="ECO:0008006" key="6">
    <source>
        <dbReference type="Google" id="ProtNLM"/>
    </source>
</evidence>
<dbReference type="InterPro" id="IPR000683">
    <property type="entry name" value="Gfo/Idh/MocA-like_OxRdtase_N"/>
</dbReference>
<feature type="domain" description="Gfo/Idh/MocA-like oxidoreductase N-terminal" evidence="3">
    <location>
        <begin position="8"/>
        <end position="132"/>
    </location>
</feature>
<keyword evidence="2" id="KW-0560">Oxidoreductase</keyword>
<evidence type="ECO:0000256" key="1">
    <source>
        <dbReference type="ARBA" id="ARBA00010928"/>
    </source>
</evidence>
<feature type="domain" description="GFO/IDH/MocA-like oxidoreductase" evidence="4">
    <location>
        <begin position="141"/>
        <end position="258"/>
    </location>
</feature>
<dbReference type="InterPro" id="IPR036291">
    <property type="entry name" value="NAD(P)-bd_dom_sf"/>
</dbReference>
<evidence type="ECO:0000313" key="5">
    <source>
        <dbReference type="EMBL" id="GAF92062.1"/>
    </source>
</evidence>
<dbReference type="GO" id="GO:0000166">
    <property type="term" value="F:nucleotide binding"/>
    <property type="evidence" value="ECO:0007669"/>
    <property type="project" value="InterPro"/>
</dbReference>
<dbReference type="PANTHER" id="PTHR22604">
    <property type="entry name" value="OXIDOREDUCTASES"/>
    <property type="match status" value="1"/>
</dbReference>
<dbReference type="InterPro" id="IPR055170">
    <property type="entry name" value="GFO_IDH_MocA-like_dom"/>
</dbReference>
<dbReference type="SUPFAM" id="SSF51735">
    <property type="entry name" value="NAD(P)-binding Rossmann-fold domains"/>
    <property type="match status" value="1"/>
</dbReference>
<organism evidence="5">
    <name type="scientific">marine sediment metagenome</name>
    <dbReference type="NCBI Taxonomy" id="412755"/>
    <lineage>
        <taxon>unclassified sequences</taxon>
        <taxon>metagenomes</taxon>
        <taxon>ecological metagenomes</taxon>
    </lineage>
</organism>
<dbReference type="AlphaFoldDB" id="X0TV87"/>
<evidence type="ECO:0000259" key="3">
    <source>
        <dbReference type="Pfam" id="PF01408"/>
    </source>
</evidence>
<sequence>MSVQEKVRWGILGCAAVAAKAMVPGIIRSQNGCVEAVAEEYPPGSKLQKAKEFAKEFDVEKAFASYDELLDDPNVQAVYLAQPNHLHATWTIQAAEKGKHVYCEKPLACSTAEAEEMVDVCQKQGVLLMVGYAHRFQPQNRKAKQLIKEGRIGKVLSIFATHSGSMPAPGNIRLEKKFGGGTLMDRGSYCVNIARYIFQSEPLSVWASAKFMNGGQGVDKEIVAVLSFPGGQTLQFTSGFSMPDGNYCQSYEIVGQTGR</sequence>
<dbReference type="InterPro" id="IPR050984">
    <property type="entry name" value="Gfo/Idh/MocA_domain"/>
</dbReference>
<dbReference type="Pfam" id="PF01408">
    <property type="entry name" value="GFO_IDH_MocA"/>
    <property type="match status" value="1"/>
</dbReference>
<feature type="non-terminal residue" evidence="5">
    <location>
        <position position="259"/>
    </location>
</feature>
<dbReference type="SUPFAM" id="SSF55347">
    <property type="entry name" value="Glyceraldehyde-3-phosphate dehydrogenase-like, C-terminal domain"/>
    <property type="match status" value="1"/>
</dbReference>